<evidence type="ECO:0000259" key="1">
    <source>
        <dbReference type="Pfam" id="PF09537"/>
    </source>
</evidence>
<dbReference type="InterPro" id="IPR012347">
    <property type="entry name" value="Ferritin-like"/>
</dbReference>
<dbReference type="RefSeq" id="WP_163496626.1">
    <property type="nucleotide sequence ID" value="NZ_CP048711.1"/>
</dbReference>
<organism evidence="2 3">
    <name type="scientific">Kineobactrum salinum</name>
    <dbReference type="NCBI Taxonomy" id="2708301"/>
    <lineage>
        <taxon>Bacteria</taxon>
        <taxon>Pseudomonadati</taxon>
        <taxon>Pseudomonadota</taxon>
        <taxon>Gammaproteobacteria</taxon>
        <taxon>Cellvibrionales</taxon>
        <taxon>Halieaceae</taxon>
        <taxon>Kineobactrum</taxon>
    </lineage>
</organism>
<dbReference type="InterPro" id="IPR009078">
    <property type="entry name" value="Ferritin-like_SF"/>
</dbReference>
<keyword evidence="3" id="KW-1185">Reference proteome</keyword>
<sequence length="105" mass="11533">MQNSNRNDDINTLNEFLKSEMSAVETYDQCIDKKPDPAVVQQLSELRQSHAQRVDLLRERIVALGGDPTDSSGMWGSFAKLVEGGAKALGDKSMLGRLKRARIGG</sequence>
<gene>
    <name evidence="2" type="ORF">G3T16_19095</name>
</gene>
<dbReference type="AlphaFoldDB" id="A0A6C0U796"/>
<dbReference type="Pfam" id="PF09537">
    <property type="entry name" value="DUF2383"/>
    <property type="match status" value="1"/>
</dbReference>
<reference evidence="2 3" key="1">
    <citation type="submission" date="2020-02" db="EMBL/GenBank/DDBJ databases">
        <title>Genome sequencing for Kineobactrum sp. M2.</title>
        <authorList>
            <person name="Park S.-J."/>
        </authorList>
    </citation>
    <scope>NUCLEOTIDE SEQUENCE [LARGE SCALE GENOMIC DNA]</scope>
    <source>
        <strain evidence="2 3">M2</strain>
    </source>
</reference>
<proteinExistence type="predicted"/>
<feature type="domain" description="DUF2383" evidence="1">
    <location>
        <begin position="10"/>
        <end position="81"/>
    </location>
</feature>
<protein>
    <submittedName>
        <fullName evidence="2">DUF2383 domain-containing protein</fullName>
    </submittedName>
</protein>
<accession>A0A6C0U796</accession>
<evidence type="ECO:0000313" key="2">
    <source>
        <dbReference type="EMBL" id="QIB67199.1"/>
    </source>
</evidence>
<dbReference type="EMBL" id="CP048711">
    <property type="protein sequence ID" value="QIB67199.1"/>
    <property type="molecule type" value="Genomic_DNA"/>
</dbReference>
<dbReference type="Proteomes" id="UP000477680">
    <property type="component" value="Chromosome"/>
</dbReference>
<dbReference type="KEGG" id="kim:G3T16_19095"/>
<evidence type="ECO:0000313" key="3">
    <source>
        <dbReference type="Proteomes" id="UP000477680"/>
    </source>
</evidence>
<dbReference type="InterPro" id="IPR019052">
    <property type="entry name" value="DUF2383"/>
</dbReference>
<dbReference type="Gene3D" id="1.20.1260.10">
    <property type="match status" value="1"/>
</dbReference>
<dbReference type="SUPFAM" id="SSF47240">
    <property type="entry name" value="Ferritin-like"/>
    <property type="match status" value="1"/>
</dbReference>
<name>A0A6C0U796_9GAMM</name>
<dbReference type="CDD" id="cd00657">
    <property type="entry name" value="Ferritin_like"/>
    <property type="match status" value="1"/>
</dbReference>